<name>A0A444JGP0_9BACT</name>
<dbReference type="NCBIfam" id="TIGR01784">
    <property type="entry name" value="T_den_put_tspse"/>
    <property type="match status" value="1"/>
</dbReference>
<gene>
    <name evidence="1" type="ORF">VU01_10235</name>
</gene>
<organism evidence="1 2">
    <name type="scientific">Candidatus Electrothrix marina</name>
    <dbReference type="NCBI Taxonomy" id="1859130"/>
    <lineage>
        <taxon>Bacteria</taxon>
        <taxon>Pseudomonadati</taxon>
        <taxon>Thermodesulfobacteriota</taxon>
        <taxon>Desulfobulbia</taxon>
        <taxon>Desulfobulbales</taxon>
        <taxon>Desulfobulbaceae</taxon>
        <taxon>Candidatus Electrothrix</taxon>
    </lineage>
</organism>
<reference evidence="1 2" key="1">
    <citation type="submission" date="2017-01" db="EMBL/GenBank/DDBJ databases">
        <title>The cable genome- insights into the physiology and evolution of filamentous bacteria capable of sulfide oxidation via long distance electron transfer.</title>
        <authorList>
            <person name="Schreiber L."/>
            <person name="Bjerg J.T."/>
            <person name="Boggild A."/>
            <person name="Van De Vossenberg J."/>
            <person name="Meysman F."/>
            <person name="Nielsen L.P."/>
            <person name="Schramm A."/>
            <person name="Kjeldsen K.U."/>
        </authorList>
    </citation>
    <scope>NUCLEOTIDE SEQUENCE [LARGE SCALE GENOMIC DNA]</scope>
    <source>
        <strain evidence="1">A5</strain>
    </source>
</reference>
<accession>A0A444JGP0</accession>
<proteinExistence type="predicted"/>
<dbReference type="AlphaFoldDB" id="A0A444JGP0"/>
<keyword evidence="2" id="KW-1185">Reference proteome</keyword>
<evidence type="ECO:0008006" key="3">
    <source>
        <dbReference type="Google" id="ProtNLM"/>
    </source>
</evidence>
<protein>
    <recommendedName>
        <fullName evidence="3">PD-(D/E)XK nuclease family transposase</fullName>
    </recommendedName>
</protein>
<dbReference type="Proteomes" id="UP000288892">
    <property type="component" value="Unassembled WGS sequence"/>
</dbReference>
<comment type="caution">
    <text evidence="1">The sequence shown here is derived from an EMBL/GenBank/DDBJ whole genome shotgun (WGS) entry which is preliminary data.</text>
</comment>
<sequence length="276" mass="31423">MKKVASLKYGVVFKKAFCDPEIFSAFAQDMIGRPVSIDYVETEKEFDPPIGYVKPRFDLFAEDTEHRLVVDIQHARTNDHYDRFLYYHCAALLEQVASSKNYRPPLSVFTLVVLTSGDRHQRDIAVIDLDPHDLAGNPLQEISHKVIYLCPKYVSEATPEPCREWLRAINDTLDEEVDESQYGEGIIQKLFEAIRRDHLSPEERARMIEEYHQEELQQTKFEEGIKEGIKEGEKKEKRLIAKNFLQKGIAPDLVAEATGLSASEIAGLGEGGDIVP</sequence>
<dbReference type="InterPro" id="IPR010106">
    <property type="entry name" value="RpnA"/>
</dbReference>
<evidence type="ECO:0000313" key="1">
    <source>
        <dbReference type="EMBL" id="RWX52270.1"/>
    </source>
</evidence>
<evidence type="ECO:0000313" key="2">
    <source>
        <dbReference type="Proteomes" id="UP000288892"/>
    </source>
</evidence>
<dbReference type="EMBL" id="MTKS01000023">
    <property type="protein sequence ID" value="RWX52270.1"/>
    <property type="molecule type" value="Genomic_DNA"/>
</dbReference>